<sequence>MADLLGSILGSMEKPPSMGSEERNKAKAQFYAHRPNVTFHNSKVYPSFISSDEVFKKLVPGTMVPARPLINGFITFLLTPVQQDLGDLDSLALMLI</sequence>
<accession>A0AAV4A1P5</accession>
<evidence type="ECO:0000256" key="1">
    <source>
        <dbReference type="SAM" id="MobiDB-lite"/>
    </source>
</evidence>
<reference evidence="2 3" key="1">
    <citation type="journal article" date="2021" name="Elife">
        <title>Chloroplast acquisition without the gene transfer in kleptoplastic sea slugs, Plakobranchus ocellatus.</title>
        <authorList>
            <person name="Maeda T."/>
            <person name="Takahashi S."/>
            <person name="Yoshida T."/>
            <person name="Shimamura S."/>
            <person name="Takaki Y."/>
            <person name="Nagai Y."/>
            <person name="Toyoda A."/>
            <person name="Suzuki Y."/>
            <person name="Arimoto A."/>
            <person name="Ishii H."/>
            <person name="Satoh N."/>
            <person name="Nishiyama T."/>
            <person name="Hasebe M."/>
            <person name="Maruyama T."/>
            <person name="Minagawa J."/>
            <person name="Obokata J."/>
            <person name="Shigenobu S."/>
        </authorList>
    </citation>
    <scope>NUCLEOTIDE SEQUENCE [LARGE SCALE GENOMIC DNA]</scope>
</reference>
<keyword evidence="3" id="KW-1185">Reference proteome</keyword>
<comment type="caution">
    <text evidence="2">The sequence shown here is derived from an EMBL/GenBank/DDBJ whole genome shotgun (WGS) entry which is preliminary data.</text>
</comment>
<evidence type="ECO:0000313" key="2">
    <source>
        <dbReference type="EMBL" id="GFO00792.1"/>
    </source>
</evidence>
<protein>
    <submittedName>
        <fullName evidence="2">Sperm-associated antigen 7</fullName>
    </submittedName>
</protein>
<feature type="region of interest" description="Disordered" evidence="1">
    <location>
        <begin position="1"/>
        <end position="25"/>
    </location>
</feature>
<proteinExistence type="predicted"/>
<evidence type="ECO:0000313" key="3">
    <source>
        <dbReference type="Proteomes" id="UP000735302"/>
    </source>
</evidence>
<gene>
    <name evidence="2" type="ORF">PoB_002729700</name>
</gene>
<dbReference type="EMBL" id="BLXT01003145">
    <property type="protein sequence ID" value="GFO00792.1"/>
    <property type="molecule type" value="Genomic_DNA"/>
</dbReference>
<organism evidence="2 3">
    <name type="scientific">Plakobranchus ocellatus</name>
    <dbReference type="NCBI Taxonomy" id="259542"/>
    <lineage>
        <taxon>Eukaryota</taxon>
        <taxon>Metazoa</taxon>
        <taxon>Spiralia</taxon>
        <taxon>Lophotrochozoa</taxon>
        <taxon>Mollusca</taxon>
        <taxon>Gastropoda</taxon>
        <taxon>Heterobranchia</taxon>
        <taxon>Euthyneura</taxon>
        <taxon>Panpulmonata</taxon>
        <taxon>Sacoglossa</taxon>
        <taxon>Placobranchoidea</taxon>
        <taxon>Plakobranchidae</taxon>
        <taxon>Plakobranchus</taxon>
    </lineage>
</organism>
<name>A0AAV4A1P5_9GAST</name>
<dbReference type="Proteomes" id="UP000735302">
    <property type="component" value="Unassembled WGS sequence"/>
</dbReference>
<dbReference type="AlphaFoldDB" id="A0AAV4A1P5"/>